<feature type="binding site" evidence="4">
    <location>
        <position position="195"/>
    </location>
    <ligand>
        <name>substrate</name>
    </ligand>
</feature>
<dbReference type="GO" id="GO:0005829">
    <property type="term" value="C:cytosol"/>
    <property type="evidence" value="ECO:0007669"/>
    <property type="project" value="TreeGrafter"/>
</dbReference>
<keyword evidence="3 4" id="KW-0456">Lyase</keyword>
<protein>
    <recommendedName>
        <fullName evidence="4">Probable chorismate pyruvate-lyase</fullName>
        <shortName evidence="4">CL</shortName>
        <shortName evidence="4">CPL</shortName>
        <ecNumber evidence="4">4.1.3.40</ecNumber>
    </recommendedName>
</protein>
<comment type="subcellular location">
    <subcellularLocation>
        <location evidence="4">Cytoplasm</location>
    </subcellularLocation>
</comment>
<dbReference type="PANTHER" id="PTHR38683:SF1">
    <property type="entry name" value="CHORISMATE PYRUVATE-LYASE"/>
    <property type="match status" value="1"/>
</dbReference>
<dbReference type="Gene3D" id="3.40.1410.10">
    <property type="entry name" value="Chorismate lyase-like"/>
    <property type="match status" value="1"/>
</dbReference>
<gene>
    <name evidence="4" type="primary">ubiC</name>
    <name evidence="5" type="ORF">RM544_05480</name>
</gene>
<evidence type="ECO:0000256" key="3">
    <source>
        <dbReference type="ARBA" id="ARBA00023239"/>
    </source>
</evidence>
<comment type="caution">
    <text evidence="4">Lacks conserved residue(s) required for the propagation of feature annotation.</text>
</comment>
<dbReference type="HAMAP" id="MF_01632">
    <property type="entry name" value="UbiC"/>
    <property type="match status" value="1"/>
</dbReference>
<evidence type="ECO:0000313" key="6">
    <source>
        <dbReference type="Proteomes" id="UP001249020"/>
    </source>
</evidence>
<dbReference type="AlphaFoldDB" id="A0AAW8R1L1"/>
<dbReference type="GO" id="GO:0042866">
    <property type="term" value="P:pyruvate biosynthetic process"/>
    <property type="evidence" value="ECO:0007669"/>
    <property type="project" value="UniProtKB-UniRule"/>
</dbReference>
<comment type="catalytic activity">
    <reaction evidence="4">
        <text>chorismate = 4-hydroxybenzoate + pyruvate</text>
        <dbReference type="Rhea" id="RHEA:16505"/>
        <dbReference type="ChEBI" id="CHEBI:15361"/>
        <dbReference type="ChEBI" id="CHEBI:17879"/>
        <dbReference type="ChEBI" id="CHEBI:29748"/>
        <dbReference type="EC" id="4.1.3.40"/>
    </reaction>
</comment>
<dbReference type="SUPFAM" id="SSF64288">
    <property type="entry name" value="Chorismate lyase-like"/>
    <property type="match status" value="1"/>
</dbReference>
<dbReference type="InterPro" id="IPR028978">
    <property type="entry name" value="Chorismate_lyase_/UTRA_dom_sf"/>
</dbReference>
<dbReference type="EC" id="4.1.3.40" evidence="4"/>
<dbReference type="GO" id="GO:0006744">
    <property type="term" value="P:ubiquinone biosynthetic process"/>
    <property type="evidence" value="ECO:0007669"/>
    <property type="project" value="UniProtKB-UniRule"/>
</dbReference>
<accession>A0AAW8R1L1</accession>
<keyword evidence="4" id="KW-0670">Pyruvate</keyword>
<dbReference type="GO" id="GO:0008813">
    <property type="term" value="F:chorismate lyase activity"/>
    <property type="evidence" value="ECO:0007669"/>
    <property type="project" value="UniProtKB-UniRule"/>
</dbReference>
<evidence type="ECO:0000313" key="5">
    <source>
        <dbReference type="EMBL" id="MDT0581980.1"/>
    </source>
</evidence>
<organism evidence="5 6">
    <name type="scientific">Brumicola blandensis</name>
    <dbReference type="NCBI Taxonomy" id="3075611"/>
    <lineage>
        <taxon>Bacteria</taxon>
        <taxon>Pseudomonadati</taxon>
        <taxon>Pseudomonadota</taxon>
        <taxon>Gammaproteobacteria</taxon>
        <taxon>Alteromonadales</taxon>
        <taxon>Alteromonadaceae</taxon>
        <taxon>Brumicola</taxon>
    </lineage>
</organism>
<dbReference type="InterPro" id="IPR007440">
    <property type="entry name" value="Chorismate--pyruvate_lyase"/>
</dbReference>
<proteinExistence type="inferred from homology"/>
<keyword evidence="6" id="KW-1185">Reference proteome</keyword>
<dbReference type="EMBL" id="JAVRIE010000002">
    <property type="protein sequence ID" value="MDT0581980.1"/>
    <property type="molecule type" value="Genomic_DNA"/>
</dbReference>
<feature type="binding site" evidence="4">
    <location>
        <position position="107"/>
    </location>
    <ligand>
        <name>substrate</name>
    </ligand>
</feature>
<keyword evidence="2 4" id="KW-0831">Ubiquinone biosynthesis</keyword>
<sequence>MKNNTDADIFFAVLDLVYRIKLKFLNHLSENNQFPIGIDANWVSPTQHHIPQVGLSDWLLNTGSLTERLQALTSSFEVEVIGQATMHGDESEQLALPQYDEQAWQVREVILYGEGKPWVFARSVLPEHLCKTTWATLGNQPLGQRIFNDDQFVRSEFSIAKLTTNPIDPHAELKHALWGRRSKFKVHDWHLLVAEVFLPDCPCYVAESMQA</sequence>
<evidence type="ECO:0000256" key="1">
    <source>
        <dbReference type="ARBA" id="ARBA00022490"/>
    </source>
</evidence>
<comment type="function">
    <text evidence="4">Removes the pyruvyl group from chorismate, with concomitant aromatization of the ring, to provide 4-hydroxybenzoate (4HB) for the ubiquinone pathway.</text>
</comment>
<dbReference type="PANTHER" id="PTHR38683">
    <property type="entry name" value="CHORISMATE PYRUVATE-LYASE"/>
    <property type="match status" value="1"/>
</dbReference>
<comment type="caution">
    <text evidence="5">The sequence shown here is derived from an EMBL/GenBank/DDBJ whole genome shotgun (WGS) entry which is preliminary data.</text>
</comment>
<dbReference type="RefSeq" id="WP_311360772.1">
    <property type="nucleotide sequence ID" value="NZ_JAVRIE010000002.1"/>
</dbReference>
<reference evidence="5 6" key="1">
    <citation type="submission" date="2023-09" db="EMBL/GenBank/DDBJ databases">
        <authorList>
            <person name="Rey-Velasco X."/>
        </authorList>
    </citation>
    <scope>NUCLEOTIDE SEQUENCE [LARGE SCALE GENOMIC DNA]</scope>
    <source>
        <strain evidence="5 6">W409</strain>
    </source>
</reference>
<dbReference type="Pfam" id="PF04345">
    <property type="entry name" value="Chor_lyase"/>
    <property type="match status" value="1"/>
</dbReference>
<evidence type="ECO:0000256" key="4">
    <source>
        <dbReference type="HAMAP-Rule" id="MF_01632"/>
    </source>
</evidence>
<feature type="binding site" evidence="4">
    <location>
        <position position="142"/>
    </location>
    <ligand>
        <name>substrate</name>
    </ligand>
</feature>
<dbReference type="Proteomes" id="UP001249020">
    <property type="component" value="Unassembled WGS sequence"/>
</dbReference>
<evidence type="ECO:0000256" key="2">
    <source>
        <dbReference type="ARBA" id="ARBA00022688"/>
    </source>
</evidence>
<name>A0AAW8R1L1_9ALTE</name>
<keyword evidence="1 4" id="KW-0963">Cytoplasm</keyword>
<comment type="similarity">
    <text evidence="4">Belongs to the UbiC family.</text>
</comment>
<comment type="pathway">
    <text evidence="4">Cofactor biosynthesis; ubiquinone biosynthesis.</text>
</comment>